<evidence type="ECO:0000259" key="2">
    <source>
        <dbReference type="Pfam" id="PF13810"/>
    </source>
</evidence>
<proteinExistence type="predicted"/>
<organism evidence="3 4">
    <name type="scientific">Cohnella rhizosphaerae</name>
    <dbReference type="NCBI Taxonomy" id="1457232"/>
    <lineage>
        <taxon>Bacteria</taxon>
        <taxon>Bacillati</taxon>
        <taxon>Bacillota</taxon>
        <taxon>Bacilli</taxon>
        <taxon>Bacillales</taxon>
        <taxon>Paenibacillaceae</taxon>
        <taxon>Cohnella</taxon>
    </lineage>
</organism>
<feature type="domain" description="DUF4185" evidence="2">
    <location>
        <begin position="28"/>
        <end position="262"/>
    </location>
</feature>
<dbReference type="EMBL" id="JAPDIA010000009">
    <property type="protein sequence ID" value="MDG0814113.1"/>
    <property type="molecule type" value="Genomic_DNA"/>
</dbReference>
<feature type="compositionally biased region" description="Basic and acidic residues" evidence="1">
    <location>
        <begin position="312"/>
        <end position="328"/>
    </location>
</feature>
<name>A0A9X4L070_9BACL</name>
<feature type="compositionally biased region" description="Basic residues" evidence="1">
    <location>
        <begin position="337"/>
        <end position="352"/>
    </location>
</feature>
<dbReference type="SUPFAM" id="SSF50939">
    <property type="entry name" value="Sialidases"/>
    <property type="match status" value="1"/>
</dbReference>
<dbReference type="InterPro" id="IPR036278">
    <property type="entry name" value="Sialidase_sf"/>
</dbReference>
<evidence type="ECO:0000256" key="1">
    <source>
        <dbReference type="SAM" id="MobiDB-lite"/>
    </source>
</evidence>
<gene>
    <name evidence="3" type="ORF">OMP40_36160</name>
</gene>
<evidence type="ECO:0000313" key="4">
    <source>
        <dbReference type="Proteomes" id="UP001153404"/>
    </source>
</evidence>
<comment type="caution">
    <text evidence="3">The sequence shown here is derived from an EMBL/GenBank/DDBJ whole genome shotgun (WGS) entry which is preliminary data.</text>
</comment>
<dbReference type="AlphaFoldDB" id="A0A9X4L070"/>
<keyword evidence="4" id="KW-1185">Reference proteome</keyword>
<accession>A0A9X4L070</accession>
<dbReference type="InterPro" id="IPR025442">
    <property type="entry name" value="DUF4185"/>
</dbReference>
<feature type="region of interest" description="Disordered" evidence="1">
    <location>
        <begin position="306"/>
        <end position="352"/>
    </location>
</feature>
<reference evidence="3" key="1">
    <citation type="submission" date="2022-10" db="EMBL/GenBank/DDBJ databases">
        <title>Comparative genomic analysis of Cohnella hashimotonis sp. nov., isolated from the International Space Station.</title>
        <authorList>
            <person name="Simpson A."/>
            <person name="Venkateswaran K."/>
        </authorList>
    </citation>
    <scope>NUCLEOTIDE SEQUENCE</scope>
    <source>
        <strain evidence="3">DSM 28161</strain>
    </source>
</reference>
<protein>
    <submittedName>
        <fullName evidence="3">DUF4185 domain-containing protein</fullName>
    </submittedName>
</protein>
<dbReference type="Pfam" id="PF13810">
    <property type="entry name" value="DUF4185"/>
    <property type="match status" value="1"/>
</dbReference>
<sequence length="352" mass="38462">MRSAARTSASRGTRPPIRRIRRRWCCSGDSFDSWSGDGGGGGGWRSNLLALSEDRDLTDGLTFKTMIADPAMPGYAKEIIGSAHDTSGNGDFTAIPAAGVTVGNRHYIEYMQIKAWGAAGRWTTNFSEIAYSDDDGQTWTKSGVKWDSGSKFAQSAYLKDGGYVYMFGTPTGRFGGIYLSRVPEADILTKASYEYWNGTDWTANDETAAVRIVDAPAGELSVAYNAYYDKYIMTYLNEDRAAIALRSSSELTGGWSGESEIATGGGIPRALRRVHPPLESAGQGSLFPHVAMAAVQRISNACYARARQSRAQSDRRPELRGSNVRHDLGAVGAGERQRRRGSQRRLVPQRRQ</sequence>
<dbReference type="Proteomes" id="UP001153404">
    <property type="component" value="Unassembled WGS sequence"/>
</dbReference>
<evidence type="ECO:0000313" key="3">
    <source>
        <dbReference type="EMBL" id="MDG0814113.1"/>
    </source>
</evidence>
<dbReference type="CDD" id="cd15482">
    <property type="entry name" value="Sialidase_non-viral"/>
    <property type="match status" value="1"/>
</dbReference>